<evidence type="ECO:0000256" key="2">
    <source>
        <dbReference type="ARBA" id="ARBA00004370"/>
    </source>
</evidence>
<feature type="transmembrane region" description="Helical" evidence="10">
    <location>
        <begin position="927"/>
        <end position="949"/>
    </location>
</feature>
<feature type="transmembrane region" description="Helical" evidence="10">
    <location>
        <begin position="320"/>
        <end position="343"/>
    </location>
</feature>
<dbReference type="Gene3D" id="3.30.565.10">
    <property type="entry name" value="Histidine kinase-like ATPase, C-terminal domain"/>
    <property type="match status" value="1"/>
</dbReference>
<comment type="caution">
    <text evidence="14">The sequence shown here is derived from an EMBL/GenBank/DDBJ whole genome shotgun (WGS) entry which is preliminary data.</text>
</comment>
<evidence type="ECO:0000256" key="7">
    <source>
        <dbReference type="ARBA" id="ARBA00022777"/>
    </source>
</evidence>
<evidence type="ECO:0000313" key="15">
    <source>
        <dbReference type="Proteomes" id="UP001597544"/>
    </source>
</evidence>
<keyword evidence="4" id="KW-0597">Phosphoprotein</keyword>
<dbReference type="GO" id="GO:0005524">
    <property type="term" value="F:ATP binding"/>
    <property type="evidence" value="ECO:0007669"/>
    <property type="project" value="UniProtKB-KW"/>
</dbReference>
<feature type="domain" description="HAMP" evidence="13">
    <location>
        <begin position="951"/>
        <end position="1003"/>
    </location>
</feature>
<dbReference type="PROSITE" id="PS50885">
    <property type="entry name" value="HAMP"/>
    <property type="match status" value="1"/>
</dbReference>
<dbReference type="Pfam" id="PF00512">
    <property type="entry name" value="HisKA"/>
    <property type="match status" value="1"/>
</dbReference>
<dbReference type="EC" id="2.7.13.3" evidence="3"/>
<dbReference type="InterPro" id="IPR036097">
    <property type="entry name" value="HisK_dim/P_sf"/>
</dbReference>
<dbReference type="SMART" id="SM00387">
    <property type="entry name" value="HATPase_c"/>
    <property type="match status" value="1"/>
</dbReference>
<dbReference type="Gene3D" id="1.10.287.130">
    <property type="match status" value="1"/>
</dbReference>
<evidence type="ECO:0000256" key="10">
    <source>
        <dbReference type="SAM" id="Phobius"/>
    </source>
</evidence>
<proteinExistence type="predicted"/>
<keyword evidence="5" id="KW-0808">Transferase</keyword>
<dbReference type="InterPro" id="IPR004358">
    <property type="entry name" value="Sig_transdc_His_kin-like_C"/>
</dbReference>
<dbReference type="PROSITE" id="PS50109">
    <property type="entry name" value="HIS_KIN"/>
    <property type="match status" value="1"/>
</dbReference>
<feature type="transmembrane region" description="Helical" evidence="10">
    <location>
        <begin position="203"/>
        <end position="223"/>
    </location>
</feature>
<dbReference type="PRINTS" id="PR00344">
    <property type="entry name" value="BCTRLSENSOR"/>
</dbReference>
<keyword evidence="6" id="KW-0547">Nucleotide-binding</keyword>
<evidence type="ECO:0000256" key="6">
    <source>
        <dbReference type="ARBA" id="ARBA00022741"/>
    </source>
</evidence>
<feature type="transmembrane region" description="Helical" evidence="10">
    <location>
        <begin position="762"/>
        <end position="786"/>
    </location>
</feature>
<dbReference type="PANTHER" id="PTHR43065">
    <property type="entry name" value="SENSOR HISTIDINE KINASE"/>
    <property type="match status" value="1"/>
</dbReference>
<dbReference type="Pfam" id="PF02518">
    <property type="entry name" value="HATPase_c"/>
    <property type="match status" value="1"/>
</dbReference>
<evidence type="ECO:0000259" key="12">
    <source>
        <dbReference type="PROSITE" id="PS50109"/>
    </source>
</evidence>
<feature type="domain" description="Histidine kinase" evidence="12">
    <location>
        <begin position="1020"/>
        <end position="1232"/>
    </location>
</feature>
<comment type="subcellular location">
    <subcellularLocation>
        <location evidence="2">Membrane</location>
    </subcellularLocation>
</comment>
<evidence type="ECO:0000256" key="5">
    <source>
        <dbReference type="ARBA" id="ARBA00022679"/>
    </source>
</evidence>
<dbReference type="InterPro" id="IPR003660">
    <property type="entry name" value="HAMP_dom"/>
</dbReference>
<feature type="transmembrane region" description="Helical" evidence="10">
    <location>
        <begin position="363"/>
        <end position="391"/>
    </location>
</feature>
<keyword evidence="11" id="KW-0732">Signal</keyword>
<feature type="signal peptide" evidence="11">
    <location>
        <begin position="1"/>
        <end position="22"/>
    </location>
</feature>
<dbReference type="Proteomes" id="UP001597544">
    <property type="component" value="Unassembled WGS sequence"/>
</dbReference>
<evidence type="ECO:0000256" key="11">
    <source>
        <dbReference type="SAM" id="SignalP"/>
    </source>
</evidence>
<accession>A0ABW5IMP4</accession>
<dbReference type="EMBL" id="JBHULU010000015">
    <property type="protein sequence ID" value="MFD2514287.1"/>
    <property type="molecule type" value="Genomic_DNA"/>
</dbReference>
<dbReference type="PANTHER" id="PTHR43065:SF46">
    <property type="entry name" value="C4-DICARBOXYLATE TRANSPORT SENSOR PROTEIN DCTB"/>
    <property type="match status" value="1"/>
</dbReference>
<dbReference type="SUPFAM" id="SSF47384">
    <property type="entry name" value="Homodimeric domain of signal transducing histidine kinase"/>
    <property type="match status" value="1"/>
</dbReference>
<keyword evidence="9" id="KW-0902">Two-component regulatory system</keyword>
<reference evidence="15" key="1">
    <citation type="journal article" date="2019" name="Int. J. Syst. Evol. Microbiol.">
        <title>The Global Catalogue of Microorganisms (GCM) 10K type strain sequencing project: providing services to taxonomists for standard genome sequencing and annotation.</title>
        <authorList>
            <consortium name="The Broad Institute Genomics Platform"/>
            <consortium name="The Broad Institute Genome Sequencing Center for Infectious Disease"/>
            <person name="Wu L."/>
            <person name="Ma J."/>
        </authorList>
    </citation>
    <scope>NUCLEOTIDE SEQUENCE [LARGE SCALE GENOMIC DNA]</scope>
    <source>
        <strain evidence="15">KCTC 42498</strain>
    </source>
</reference>
<feature type="transmembrane region" description="Helical" evidence="10">
    <location>
        <begin position="422"/>
        <end position="439"/>
    </location>
</feature>
<keyword evidence="10" id="KW-0812">Transmembrane</keyword>
<dbReference type="InterPro" id="IPR003594">
    <property type="entry name" value="HATPase_dom"/>
</dbReference>
<evidence type="ECO:0000313" key="14">
    <source>
        <dbReference type="EMBL" id="MFD2514287.1"/>
    </source>
</evidence>
<feature type="transmembrane region" description="Helical" evidence="10">
    <location>
        <begin position="279"/>
        <end position="300"/>
    </location>
</feature>
<dbReference type="SUPFAM" id="SSF55874">
    <property type="entry name" value="ATPase domain of HSP90 chaperone/DNA topoisomerase II/histidine kinase"/>
    <property type="match status" value="1"/>
</dbReference>
<feature type="chain" id="PRO_5046480134" description="histidine kinase" evidence="11">
    <location>
        <begin position="23"/>
        <end position="1233"/>
    </location>
</feature>
<feature type="transmembrane region" description="Helical" evidence="10">
    <location>
        <begin position="451"/>
        <end position="474"/>
    </location>
</feature>
<evidence type="ECO:0000256" key="1">
    <source>
        <dbReference type="ARBA" id="ARBA00000085"/>
    </source>
</evidence>
<dbReference type="InterPro" id="IPR005467">
    <property type="entry name" value="His_kinase_dom"/>
</dbReference>
<keyword evidence="7" id="KW-0418">Kinase</keyword>
<feature type="transmembrane region" description="Helical" evidence="10">
    <location>
        <begin position="722"/>
        <end position="742"/>
    </location>
</feature>
<dbReference type="InterPro" id="IPR003661">
    <property type="entry name" value="HisK_dim/P_dom"/>
</dbReference>
<protein>
    <recommendedName>
        <fullName evidence="3">histidine kinase</fullName>
        <ecNumber evidence="3">2.7.13.3</ecNumber>
    </recommendedName>
</protein>
<gene>
    <name evidence="14" type="ORF">ACFSRY_10455</name>
</gene>
<dbReference type="RefSeq" id="WP_377506573.1">
    <property type="nucleotide sequence ID" value="NZ_JBHULU010000015.1"/>
</dbReference>
<dbReference type="InterPro" id="IPR036890">
    <property type="entry name" value="HATPase_C_sf"/>
</dbReference>
<comment type="catalytic activity">
    <reaction evidence="1">
        <text>ATP + protein L-histidine = ADP + protein N-phospho-L-histidine.</text>
        <dbReference type="EC" id="2.7.13.3"/>
    </reaction>
</comment>
<dbReference type="CDD" id="cd00075">
    <property type="entry name" value="HATPase"/>
    <property type="match status" value="1"/>
</dbReference>
<feature type="transmembrane region" description="Helical" evidence="10">
    <location>
        <begin position="235"/>
        <end position="259"/>
    </location>
</feature>
<evidence type="ECO:0000256" key="3">
    <source>
        <dbReference type="ARBA" id="ARBA00012438"/>
    </source>
</evidence>
<dbReference type="SMART" id="SM00388">
    <property type="entry name" value="HisKA"/>
    <property type="match status" value="1"/>
</dbReference>
<keyword evidence="8 14" id="KW-0067">ATP-binding</keyword>
<dbReference type="CDD" id="cd00082">
    <property type="entry name" value="HisKA"/>
    <property type="match status" value="1"/>
</dbReference>
<keyword evidence="10" id="KW-0472">Membrane</keyword>
<evidence type="ECO:0000256" key="9">
    <source>
        <dbReference type="ARBA" id="ARBA00023012"/>
    </source>
</evidence>
<sequence>MKRKVTPLILLIAAVMCFLAVAALHLNVPSLSTDASKAEQLATVVARTHNSIRKAEKEAVKLGNVLDRQDFLFSELIRQSDYPTFIYKNRQLVFWSDHAVVPDLDILSNISSIKAVSNERGAFVVVPHRAKGYDIYVCATLKTDVRKRAQAYPQLEEEILKGMNANLELEPGSGFPVVRGPNKEFLFTIEFDGQQVIPKTKKLQLILLTLGAFFYVLFCISLFRHFSNLGQYGKASAALLFFLLVFRLGLLIFDLPFAISEAELFNPKLYAASFWSPSVGDLALNMLLLLTVAAVTLFLFRKNKVLSQLKLLSLAKAREYLVWCILGLYLLLAVLYQFYHGIYHNSPLILDITLSLDFTKYKVIVYVVMLIHTIALCLFTYVLSSVVTVLVKKVPKGWHYKMLALVTALLFALFFFVEQELLAVVLTGSIFWLIISLSAQSNQTTSFPYRTFLFFFLVMMMSATIGAFSLYAHYQDEVKIYKQRFANNLLQDNDVLGEYLLEEVADKIAKDELIQNKMMGPYIDAGFVKRKISKQYLNEYFDKYETNVLLFDSEGRTLESADTTAATLQELLEKYDTPETQTERANLFLIKDPSRYNARTYLQLINIPISNSMKGTIVLQLDLKRMLPHSVVPELLSDQQNNQPFRTDLLSFAIYENSKLSYSEGEYDYATNFDTVHIGHNEFYDEGHNQDDFHHFGVKAGKDKVLVVTNEKYSVKEILSNFSFLFLVYVLGFVGFGLLTLLFRPRYVREFRPNFSTKIQVFLNFGILLPLLLISVAITSLVTASYKKDLMTTYEQRGKAIQENLNSVIGTGVLENKSELQKRVSEIATISETDINLYDRDGVLITTSQPFIFDTGLLSKLINPQAYAAISERQALRVLLEEHAGNLSFNAVYLPLRVNNDLSSLSGFVGIPFFDSEKELDLKLIELFTTTMNIFTVMFIMFMVLTFFASRALTVPLRMLADKLKRTSLTGKNEMLAYEGADEIGMLVNEYNRMLLTLEQNKEDLAMREKEAAWREMARQVAHEIKNPLTPMKLSLQYLQKAISEKKPNTEQLIEKISHTLITQINILSDIATSFSSFTTMPEPKQELINVSAALRKSADLHNDPATAVVHTTIEKEEVCVIADENLMVRTFNNLLLNAIQAVPASRKPQIKIGLQVQPDNSVLISIKDNGSGIPEEIRNKVFIPNFSTKYTGSGIGLAVAKRGIENAGGRLWFESEDGRGTTFYISLPLAKP</sequence>
<evidence type="ECO:0000259" key="13">
    <source>
        <dbReference type="PROSITE" id="PS50885"/>
    </source>
</evidence>
<keyword evidence="15" id="KW-1185">Reference proteome</keyword>
<organism evidence="14 15">
    <name type="scientific">Pontibacter locisalis</name>
    <dbReference type="NCBI Taxonomy" id="1719035"/>
    <lineage>
        <taxon>Bacteria</taxon>
        <taxon>Pseudomonadati</taxon>
        <taxon>Bacteroidota</taxon>
        <taxon>Cytophagia</taxon>
        <taxon>Cytophagales</taxon>
        <taxon>Hymenobacteraceae</taxon>
        <taxon>Pontibacter</taxon>
    </lineage>
</organism>
<evidence type="ECO:0000256" key="4">
    <source>
        <dbReference type="ARBA" id="ARBA00022553"/>
    </source>
</evidence>
<dbReference type="Gene3D" id="6.10.340.10">
    <property type="match status" value="1"/>
</dbReference>
<name>A0ABW5IMP4_9BACT</name>
<keyword evidence="10" id="KW-1133">Transmembrane helix</keyword>
<evidence type="ECO:0000256" key="8">
    <source>
        <dbReference type="ARBA" id="ARBA00022840"/>
    </source>
</evidence>